<accession>A0A7W6NKL5</accession>
<gene>
    <name evidence="1" type="ORF">GGR23_002190</name>
</gene>
<dbReference type="Proteomes" id="UP000528286">
    <property type="component" value="Unassembled WGS sequence"/>
</dbReference>
<name>A0A7W6NKL5_9HYPH</name>
<keyword evidence="2" id="KW-1185">Reference proteome</keyword>
<dbReference type="RefSeq" id="WP_183366287.1">
    <property type="nucleotide sequence ID" value="NZ_JACIEZ010000003.1"/>
</dbReference>
<protein>
    <submittedName>
        <fullName evidence="1">Uncharacterized protein</fullName>
    </submittedName>
</protein>
<evidence type="ECO:0000313" key="1">
    <source>
        <dbReference type="EMBL" id="MBB4065003.1"/>
    </source>
</evidence>
<dbReference type="EMBL" id="JACIEZ010000003">
    <property type="protein sequence ID" value="MBB4065003.1"/>
    <property type="molecule type" value="Genomic_DNA"/>
</dbReference>
<comment type="caution">
    <text evidence="1">The sequence shown here is derived from an EMBL/GenBank/DDBJ whole genome shotgun (WGS) entry which is preliminary data.</text>
</comment>
<evidence type="ECO:0000313" key="2">
    <source>
        <dbReference type="Proteomes" id="UP000528286"/>
    </source>
</evidence>
<dbReference type="AlphaFoldDB" id="A0A7W6NKL5"/>
<reference evidence="1 2" key="1">
    <citation type="submission" date="2020-08" db="EMBL/GenBank/DDBJ databases">
        <title>Genomic Encyclopedia of Type Strains, Phase IV (KMG-IV): sequencing the most valuable type-strain genomes for metagenomic binning, comparative biology and taxonomic classification.</title>
        <authorList>
            <person name="Goeker M."/>
        </authorList>
    </citation>
    <scope>NUCLEOTIDE SEQUENCE [LARGE SCALE GENOMIC DNA]</scope>
    <source>
        <strain evidence="1 2">DSM 29853</strain>
    </source>
</reference>
<proteinExistence type="predicted"/>
<organism evidence="1 2">
    <name type="scientific">Gellertiella hungarica</name>
    <dbReference type="NCBI Taxonomy" id="1572859"/>
    <lineage>
        <taxon>Bacteria</taxon>
        <taxon>Pseudomonadati</taxon>
        <taxon>Pseudomonadota</taxon>
        <taxon>Alphaproteobacteria</taxon>
        <taxon>Hyphomicrobiales</taxon>
        <taxon>Rhizobiaceae</taxon>
        <taxon>Gellertiella</taxon>
    </lineage>
</organism>
<sequence length="116" mass="12890">MTRAHFAAPLDDRLETVYGAAIRDMEAGTLSFTEGVRAIFGLAEGPVTLERLLGAAHFQDRLMLGEMFERPVWGTRRIRLAAVGEGETVTEAESHAEFGRDGKPRRLVILFRDLFG</sequence>